<protein>
    <recommendedName>
        <fullName evidence="2">HNH nuclease domain-containing protein</fullName>
    </recommendedName>
</protein>
<dbReference type="OrthoDB" id="3244235at2759"/>
<feature type="region of interest" description="Disordered" evidence="1">
    <location>
        <begin position="294"/>
        <end position="315"/>
    </location>
</feature>
<dbReference type="Pfam" id="PF13391">
    <property type="entry name" value="HNH_2"/>
    <property type="match status" value="1"/>
</dbReference>
<evidence type="ECO:0000259" key="2">
    <source>
        <dbReference type="Pfam" id="PF13391"/>
    </source>
</evidence>
<dbReference type="InParanoid" id="A0A0C2X3Y1"/>
<sequence length="315" mass="35884">MESTSVPAPNLTPPYDITVYLKPDSVPFIYGTSLQETRSVKEFLDLLKAIIIPDYFHLQTLQDRQVVDVEGTIRPGKYIVVGEAQEYGWSPVLTLRKQATLLRSLSTTDSPEGGQTQRDNSKESTEFKSRLIARDKGCVVCMAQNQDDDAMYLYEVDSEMFIGAHIFALQYYDLWDRKEYSQIVVDPYSAPGASTSNTNHQNTDTRRMNSVDNGLLLCVKHHIQFDAHLFSIHPDTHIVTSFHPRTRYINGLTITQPWLNGNMRYPPPHSTLLKAHFVSSIARWMIAVSEEYEEEDSLEDQDEIQELAGTADDSW</sequence>
<dbReference type="EMBL" id="KN818259">
    <property type="protein sequence ID" value="KIL63438.1"/>
    <property type="molecule type" value="Genomic_DNA"/>
</dbReference>
<dbReference type="AlphaFoldDB" id="A0A0C2X3Y1"/>
<dbReference type="InterPro" id="IPR003615">
    <property type="entry name" value="HNH_nuc"/>
</dbReference>
<proteinExistence type="predicted"/>
<dbReference type="Proteomes" id="UP000054549">
    <property type="component" value="Unassembled WGS sequence"/>
</dbReference>
<dbReference type="HOGENOM" id="CLU_882699_0_0_1"/>
<feature type="compositionally biased region" description="Polar residues" evidence="1">
    <location>
        <begin position="105"/>
        <end position="118"/>
    </location>
</feature>
<accession>A0A0C2X3Y1</accession>
<name>A0A0C2X3Y1_AMAMK</name>
<feature type="compositionally biased region" description="Acidic residues" evidence="1">
    <location>
        <begin position="294"/>
        <end position="305"/>
    </location>
</feature>
<organism evidence="3 4">
    <name type="scientific">Amanita muscaria (strain Koide BX008)</name>
    <dbReference type="NCBI Taxonomy" id="946122"/>
    <lineage>
        <taxon>Eukaryota</taxon>
        <taxon>Fungi</taxon>
        <taxon>Dikarya</taxon>
        <taxon>Basidiomycota</taxon>
        <taxon>Agaricomycotina</taxon>
        <taxon>Agaricomycetes</taxon>
        <taxon>Agaricomycetidae</taxon>
        <taxon>Agaricales</taxon>
        <taxon>Pluteineae</taxon>
        <taxon>Amanitaceae</taxon>
        <taxon>Amanita</taxon>
    </lineage>
</organism>
<evidence type="ECO:0000256" key="1">
    <source>
        <dbReference type="SAM" id="MobiDB-lite"/>
    </source>
</evidence>
<reference evidence="3 4" key="1">
    <citation type="submission" date="2014-04" db="EMBL/GenBank/DDBJ databases">
        <title>Evolutionary Origins and Diversification of the Mycorrhizal Mutualists.</title>
        <authorList>
            <consortium name="DOE Joint Genome Institute"/>
            <consortium name="Mycorrhizal Genomics Consortium"/>
            <person name="Kohler A."/>
            <person name="Kuo A."/>
            <person name="Nagy L.G."/>
            <person name="Floudas D."/>
            <person name="Copeland A."/>
            <person name="Barry K.W."/>
            <person name="Cichocki N."/>
            <person name="Veneault-Fourrey C."/>
            <person name="LaButti K."/>
            <person name="Lindquist E.A."/>
            <person name="Lipzen A."/>
            <person name="Lundell T."/>
            <person name="Morin E."/>
            <person name="Murat C."/>
            <person name="Riley R."/>
            <person name="Ohm R."/>
            <person name="Sun H."/>
            <person name="Tunlid A."/>
            <person name="Henrissat B."/>
            <person name="Grigoriev I.V."/>
            <person name="Hibbett D.S."/>
            <person name="Martin F."/>
        </authorList>
    </citation>
    <scope>NUCLEOTIDE SEQUENCE [LARGE SCALE GENOMIC DNA]</scope>
    <source>
        <strain evidence="3 4">Koide BX008</strain>
    </source>
</reference>
<evidence type="ECO:0000313" key="4">
    <source>
        <dbReference type="Proteomes" id="UP000054549"/>
    </source>
</evidence>
<evidence type="ECO:0000313" key="3">
    <source>
        <dbReference type="EMBL" id="KIL63438.1"/>
    </source>
</evidence>
<keyword evidence="4" id="KW-1185">Reference proteome</keyword>
<feature type="domain" description="HNH nuclease" evidence="2">
    <location>
        <begin position="138"/>
        <end position="233"/>
    </location>
</feature>
<gene>
    <name evidence="3" type="ORF">M378DRAFT_164508</name>
</gene>
<feature type="region of interest" description="Disordered" evidence="1">
    <location>
        <begin position="105"/>
        <end position="126"/>
    </location>
</feature>